<evidence type="ECO:0000313" key="1">
    <source>
        <dbReference type="EMBL" id="SEL04176.1"/>
    </source>
</evidence>
<sequence length="40" mass="4608">MATHAQDVAQSSSQPYAISKHFIIFTRCLRKYETVTYAML</sequence>
<dbReference type="AlphaFoldDB" id="A0A1H7LYX2"/>
<dbReference type="Proteomes" id="UP000198916">
    <property type="component" value="Unassembled WGS sequence"/>
</dbReference>
<name>A0A1H7LYX2_9SPHI</name>
<proteinExistence type="predicted"/>
<evidence type="ECO:0000313" key="2">
    <source>
        <dbReference type="Proteomes" id="UP000198916"/>
    </source>
</evidence>
<reference evidence="2" key="1">
    <citation type="submission" date="2016-10" db="EMBL/GenBank/DDBJ databases">
        <authorList>
            <person name="Varghese N."/>
            <person name="Submissions S."/>
        </authorList>
    </citation>
    <scope>NUCLEOTIDE SEQUENCE [LARGE SCALE GENOMIC DNA]</scope>
    <source>
        <strain evidence="2">Jip14</strain>
    </source>
</reference>
<dbReference type="EMBL" id="FNZR01000003">
    <property type="protein sequence ID" value="SEL04176.1"/>
    <property type="molecule type" value="Genomic_DNA"/>
</dbReference>
<accession>A0A1H7LYX2</accession>
<gene>
    <name evidence="1" type="ORF">SAMN05421740_103313</name>
</gene>
<protein>
    <submittedName>
        <fullName evidence="1">Uncharacterized protein</fullName>
    </submittedName>
</protein>
<keyword evidence="2" id="KW-1185">Reference proteome</keyword>
<organism evidence="1 2">
    <name type="scientific">Parapedobacter koreensis</name>
    <dbReference type="NCBI Taxonomy" id="332977"/>
    <lineage>
        <taxon>Bacteria</taxon>
        <taxon>Pseudomonadati</taxon>
        <taxon>Bacteroidota</taxon>
        <taxon>Sphingobacteriia</taxon>
        <taxon>Sphingobacteriales</taxon>
        <taxon>Sphingobacteriaceae</taxon>
        <taxon>Parapedobacter</taxon>
    </lineage>
</organism>